<dbReference type="GO" id="GO:0016020">
    <property type="term" value="C:membrane"/>
    <property type="evidence" value="ECO:0007669"/>
    <property type="project" value="UniProtKB-SubCell"/>
</dbReference>
<keyword evidence="3 5" id="KW-1133">Transmembrane helix</keyword>
<feature type="transmembrane region" description="Helical" evidence="5">
    <location>
        <begin position="55"/>
        <end position="75"/>
    </location>
</feature>
<gene>
    <name evidence="7" type="primary">ybjJ_1</name>
    <name evidence="7" type="ORF">GAK30_03607</name>
</gene>
<dbReference type="GO" id="GO:0022857">
    <property type="term" value="F:transmembrane transporter activity"/>
    <property type="evidence" value="ECO:0007669"/>
    <property type="project" value="InterPro"/>
</dbReference>
<feature type="transmembrane region" description="Helical" evidence="5">
    <location>
        <begin position="294"/>
        <end position="313"/>
    </location>
</feature>
<dbReference type="PANTHER" id="PTHR23514">
    <property type="entry name" value="BYPASS OF STOP CODON PROTEIN 6"/>
    <property type="match status" value="1"/>
</dbReference>
<dbReference type="PROSITE" id="PS50850">
    <property type="entry name" value="MFS"/>
    <property type="match status" value="1"/>
</dbReference>
<feature type="transmembrane region" description="Helical" evidence="5">
    <location>
        <begin position="376"/>
        <end position="396"/>
    </location>
</feature>
<evidence type="ECO:0000313" key="7">
    <source>
        <dbReference type="EMBL" id="KAF1018584.1"/>
    </source>
</evidence>
<comment type="subcellular location">
    <subcellularLocation>
        <location evidence="1">Membrane</location>
        <topology evidence="1">Multi-pass membrane protein</topology>
    </subcellularLocation>
</comment>
<protein>
    <submittedName>
        <fullName evidence="7">Inner membrane protein YbjJ</fullName>
    </submittedName>
</protein>
<name>A0A7V8FKV5_9BURK</name>
<feature type="transmembrane region" description="Helical" evidence="5">
    <location>
        <begin position="17"/>
        <end position="35"/>
    </location>
</feature>
<evidence type="ECO:0000256" key="5">
    <source>
        <dbReference type="SAM" id="Phobius"/>
    </source>
</evidence>
<keyword evidence="4 5" id="KW-0472">Membrane</keyword>
<dbReference type="InterPro" id="IPR020846">
    <property type="entry name" value="MFS_dom"/>
</dbReference>
<proteinExistence type="predicted"/>
<dbReference type="EMBL" id="WNDQ01000081">
    <property type="protein sequence ID" value="KAF1018584.1"/>
    <property type="molecule type" value="Genomic_DNA"/>
</dbReference>
<evidence type="ECO:0000259" key="6">
    <source>
        <dbReference type="PROSITE" id="PS50850"/>
    </source>
</evidence>
<dbReference type="Gene3D" id="1.20.1250.20">
    <property type="entry name" value="MFS general substrate transporter like domains"/>
    <property type="match status" value="2"/>
</dbReference>
<evidence type="ECO:0000256" key="3">
    <source>
        <dbReference type="ARBA" id="ARBA00022989"/>
    </source>
</evidence>
<evidence type="ECO:0000256" key="4">
    <source>
        <dbReference type="ARBA" id="ARBA00023136"/>
    </source>
</evidence>
<feature type="domain" description="Major facilitator superfamily (MFS) profile" evidence="6">
    <location>
        <begin position="17"/>
        <end position="405"/>
    </location>
</feature>
<evidence type="ECO:0000256" key="1">
    <source>
        <dbReference type="ARBA" id="ARBA00004141"/>
    </source>
</evidence>
<evidence type="ECO:0000256" key="2">
    <source>
        <dbReference type="ARBA" id="ARBA00022692"/>
    </source>
</evidence>
<feature type="transmembrane region" description="Helical" evidence="5">
    <location>
        <begin position="218"/>
        <end position="241"/>
    </location>
</feature>
<dbReference type="InterPro" id="IPR051788">
    <property type="entry name" value="MFS_Transporter"/>
</dbReference>
<feature type="transmembrane region" description="Helical" evidence="5">
    <location>
        <begin position="150"/>
        <end position="168"/>
    </location>
</feature>
<sequence length="417" mass="43433">MAQQRDDSQVTPRIRRARVATFCGFALVGALMYIWSTSVTAFRNHLGLSGAEGDLSFGLIAFGIGAGAAVGSLFIGRLIDLYGAKRIVGMTLVLYPLSIVPLGLVGNVPFALAFGIALGLLRGAADTALNAHGVQVERFYRRPIMSAFHAFYSLGGFLFGMVGSYFAGRSAESALLPFMACGLALLAASVVICRYLLDKDDMPAPQHAPHALQGTPATATHGHIVLLMVGFGVLLLGAMVGENAVADWGQEYLSREVGTTASVAGMAISFFTGAQFIGRLVGDRLAEWMGAPRLVCLSGLCAVLGLIVTITGTNAVAGMIGFSMFGLGVSCIAPLMLSSAGRKDPLNAGRNIGIVNGIGYTGMLAAPAALSLIVSAFGIGMLLYFPLVLLALLALFGPQLMRDRRPSTATPAVRSAL</sequence>
<dbReference type="AlphaFoldDB" id="A0A7V8FKV5"/>
<feature type="transmembrane region" description="Helical" evidence="5">
    <location>
        <begin position="319"/>
        <end position="340"/>
    </location>
</feature>
<dbReference type="InterPro" id="IPR011701">
    <property type="entry name" value="MFS"/>
</dbReference>
<feature type="transmembrane region" description="Helical" evidence="5">
    <location>
        <begin position="174"/>
        <end position="197"/>
    </location>
</feature>
<comment type="caution">
    <text evidence="7">The sequence shown here is derived from an EMBL/GenBank/DDBJ whole genome shotgun (WGS) entry which is preliminary data.</text>
</comment>
<feature type="transmembrane region" description="Helical" evidence="5">
    <location>
        <begin position="261"/>
        <end position="282"/>
    </location>
</feature>
<accession>A0A7V8FKV5</accession>
<dbReference type="SUPFAM" id="SSF103473">
    <property type="entry name" value="MFS general substrate transporter"/>
    <property type="match status" value="1"/>
</dbReference>
<dbReference type="Pfam" id="PF07690">
    <property type="entry name" value="MFS_1"/>
    <property type="match status" value="2"/>
</dbReference>
<dbReference type="Proteomes" id="UP000461670">
    <property type="component" value="Unassembled WGS sequence"/>
</dbReference>
<feature type="transmembrane region" description="Helical" evidence="5">
    <location>
        <begin position="352"/>
        <end position="370"/>
    </location>
</feature>
<dbReference type="PANTHER" id="PTHR23514:SF13">
    <property type="entry name" value="INNER MEMBRANE PROTEIN YBJJ"/>
    <property type="match status" value="1"/>
</dbReference>
<organism evidence="7 8">
    <name type="scientific">Paracidovorax wautersii</name>
    <dbReference type="NCBI Taxonomy" id="1177982"/>
    <lineage>
        <taxon>Bacteria</taxon>
        <taxon>Pseudomonadati</taxon>
        <taxon>Pseudomonadota</taxon>
        <taxon>Betaproteobacteria</taxon>
        <taxon>Burkholderiales</taxon>
        <taxon>Comamonadaceae</taxon>
        <taxon>Paracidovorax</taxon>
    </lineage>
</organism>
<keyword evidence="2 5" id="KW-0812">Transmembrane</keyword>
<reference evidence="8" key="1">
    <citation type="journal article" date="2020" name="MBio">
        <title>Horizontal gene transfer to a defensive symbiont with a reduced genome amongst a multipartite beetle microbiome.</title>
        <authorList>
            <person name="Waterworth S.C."/>
            <person name="Florez L.V."/>
            <person name="Rees E.R."/>
            <person name="Hertweck C."/>
            <person name="Kaltenpoth M."/>
            <person name="Kwan J.C."/>
        </authorList>
    </citation>
    <scope>NUCLEOTIDE SEQUENCE [LARGE SCALE GENOMIC DNA]</scope>
</reference>
<dbReference type="InterPro" id="IPR036259">
    <property type="entry name" value="MFS_trans_sf"/>
</dbReference>
<feature type="transmembrane region" description="Helical" evidence="5">
    <location>
        <begin position="87"/>
        <end position="104"/>
    </location>
</feature>
<dbReference type="CDD" id="cd17393">
    <property type="entry name" value="MFS_MosC_like"/>
    <property type="match status" value="1"/>
</dbReference>
<evidence type="ECO:0000313" key="8">
    <source>
        <dbReference type="Proteomes" id="UP000461670"/>
    </source>
</evidence>